<evidence type="ECO:0000259" key="10">
    <source>
        <dbReference type="PROSITE" id="PS50104"/>
    </source>
</evidence>
<dbReference type="Pfam" id="PF07725">
    <property type="entry name" value="LRR_3"/>
    <property type="match status" value="1"/>
</dbReference>
<dbReference type="InterPro" id="IPR027417">
    <property type="entry name" value="P-loop_NTPase"/>
</dbReference>
<dbReference type="PROSITE" id="PS50104">
    <property type="entry name" value="TIR"/>
    <property type="match status" value="1"/>
</dbReference>
<accession>R0EUK1</accession>
<dbReference type="InterPro" id="IPR058192">
    <property type="entry name" value="WHD_ROQ1-like"/>
</dbReference>
<evidence type="ECO:0000256" key="8">
    <source>
        <dbReference type="ARBA" id="ARBA00047304"/>
    </source>
</evidence>
<dbReference type="eggNOG" id="ENOG502SI7S">
    <property type="taxonomic scope" value="Eukaryota"/>
</dbReference>
<dbReference type="FunFam" id="3.40.50.300:FF:001862">
    <property type="entry name" value="Disease resistance protein RPS4"/>
    <property type="match status" value="1"/>
</dbReference>
<keyword evidence="6" id="KW-0520">NAD</keyword>
<gene>
    <name evidence="11" type="ORF">CARUB_v10025757mg</name>
</gene>
<dbReference type="CDD" id="cd00267">
    <property type="entry name" value="ABC_ATPase"/>
    <property type="match status" value="1"/>
</dbReference>
<dbReference type="GO" id="GO:0043531">
    <property type="term" value="F:ADP binding"/>
    <property type="evidence" value="ECO:0007669"/>
    <property type="project" value="InterPro"/>
</dbReference>
<dbReference type="InterPro" id="IPR035897">
    <property type="entry name" value="Toll_tir_struct_dom_sf"/>
</dbReference>
<evidence type="ECO:0000256" key="9">
    <source>
        <dbReference type="SAM" id="MobiDB-lite"/>
    </source>
</evidence>
<dbReference type="FunFam" id="3.80.10.10:FF:000568">
    <property type="entry name" value="Disease resistance protein RPS4"/>
    <property type="match status" value="1"/>
</dbReference>
<dbReference type="Pfam" id="PF23282">
    <property type="entry name" value="WHD_ROQ1"/>
    <property type="match status" value="1"/>
</dbReference>
<keyword evidence="5" id="KW-0378">Hydrolase</keyword>
<keyword evidence="4" id="KW-0677">Repeat</keyword>
<name>R0EUK1_9BRAS</name>
<dbReference type="Gene3D" id="3.40.50.10140">
    <property type="entry name" value="Toll/interleukin-1 receptor homology (TIR) domain"/>
    <property type="match status" value="1"/>
</dbReference>
<comment type="subcellular location">
    <subcellularLocation>
        <location evidence="1">Nucleus</location>
    </subcellularLocation>
</comment>
<dbReference type="GO" id="GO:0042742">
    <property type="term" value="P:defense response to bacterium"/>
    <property type="evidence" value="ECO:0007669"/>
    <property type="project" value="UniProtKB-ARBA"/>
</dbReference>
<dbReference type="FunFam" id="3.80.10.10:FF:000386">
    <property type="entry name" value="Disease resistance protein RPS4"/>
    <property type="match status" value="1"/>
</dbReference>
<dbReference type="GO" id="GO:0005634">
    <property type="term" value="C:nucleus"/>
    <property type="evidence" value="ECO:0007669"/>
    <property type="project" value="UniProtKB-SubCell"/>
</dbReference>
<dbReference type="PANTHER" id="PTHR11017">
    <property type="entry name" value="LEUCINE-RICH REPEAT-CONTAINING PROTEIN"/>
    <property type="match status" value="1"/>
</dbReference>
<dbReference type="SMART" id="SM00255">
    <property type="entry name" value="TIR"/>
    <property type="match status" value="1"/>
</dbReference>
<dbReference type="PRINTS" id="PR00364">
    <property type="entry name" value="DISEASERSIST"/>
</dbReference>
<organism evidence="11 12">
    <name type="scientific">Capsella rubella</name>
    <dbReference type="NCBI Taxonomy" id="81985"/>
    <lineage>
        <taxon>Eukaryota</taxon>
        <taxon>Viridiplantae</taxon>
        <taxon>Streptophyta</taxon>
        <taxon>Embryophyta</taxon>
        <taxon>Tracheophyta</taxon>
        <taxon>Spermatophyta</taxon>
        <taxon>Magnoliopsida</taxon>
        <taxon>eudicotyledons</taxon>
        <taxon>Gunneridae</taxon>
        <taxon>Pentapetalae</taxon>
        <taxon>rosids</taxon>
        <taxon>malvids</taxon>
        <taxon>Brassicales</taxon>
        <taxon>Brassicaceae</taxon>
        <taxon>Camelineae</taxon>
        <taxon>Capsella</taxon>
    </lineage>
</organism>
<dbReference type="InterPro" id="IPR044974">
    <property type="entry name" value="Disease_R_plants"/>
</dbReference>
<feature type="non-terminal residue" evidence="11">
    <location>
        <position position="1"/>
    </location>
</feature>
<dbReference type="InterPro" id="IPR042197">
    <property type="entry name" value="Apaf_helical"/>
</dbReference>
<evidence type="ECO:0000313" key="11">
    <source>
        <dbReference type="EMBL" id="EOA12802.1"/>
    </source>
</evidence>
<dbReference type="STRING" id="81985.R0EUK1"/>
<evidence type="ECO:0000256" key="1">
    <source>
        <dbReference type="ARBA" id="ARBA00004123"/>
    </source>
</evidence>
<sequence length="1228" mass="139834">KTCQQHRKKLFAMETSSISTVDDPPPQHQVFISFRGADLRLKFVSHLVKDLKWNNINVFIDEYEKRGQPIDILLKRIEESKIVLVIFSTNYAESLWCVRELEKIKDCTDDGTLVAIPIFYKLEPSTVRDLKGKFGDSFRSLAKGDEREKKWEEAFNLIPNIMGITIDKKSVESEKVNEIVKAVKTALTEISSKGSKNAAVDALGDCNAGPSLRGRNLKTFGNEQRLKELEEKLDCKKYKGTRIIGVVGMPGIGKTTLLKELYKTWQGKFSRHALVDQIRVKLKDLELDRLPQLLLGELSKLNDPHMENFKDPYSQLRERKVLVVLDDVSKREQIDALREILDWIKEGKEGSRVVIATSDVSLTNGLVDDTYMVQNLNHRDSLQLFHYHAFNDDQANPRKKDFMNLSEGFVHYARGHPLSLKILGGELNKKSMDHWNSKMRKLAQSPSPNIVNVFQVSYDELTSAQKDAFLDIACFRSQDKDYVESLLASSDLRSAEAISAVKALTDKFLINTYDGRVEMHDLLYTFSRELDLKASNQDDSRQRRLWLHQDIIKGVIINVLQKKMKAANVRGIFLDLSEVKDQMSLDRDHFINMRNLRYLKFYNSHCPQECKTDNKINIPDNLKLPLKEVRCLHWLKFPLEELPNDFNPINLVDLKLPYSEIEQLWEGDKDTPFLKWVDLNHSSKLCSLSGLSKAVKLKRLNLEGCTTLKTLPQDMEQMKMLDFLNLKGCTSLKYLPEMNLISLKTLTLSGCSAFKDFPLISENLETLYIDGTAISQLPENMGKLQRLVVLNMKDCRRLEEIPGRVCELKALQELILSDCLNLKIFPEINFSSLKILFLNGTAIEVMPQLHSLQYLCVSRNAKLSCLPAGISQLCQLKWLDLKYCTSLTSVPEFPPNLQCLDAHGCSSLKTVSKPLAHIMPTEQNHSTFIFTNCENLEQAAKEEIISYAQRKCQLLSYARKRYNGGLVSESLFSTCFPGCEVPSWFCHETVGSELEVKLLPHWHDKKLAGIALCAVVSSLDHLDRISCLSVTCTFKVKDEDKSWVPFTCPVGSWTRHRDEKDKIEADHVFIGYTSCPHTLKCPEDGNFDECNPTEASLEFTVTGSGSETGEFKVLKCGLSLVYANDKNKNSSHEAKYDMSVGKSFQENSEGVDGGVNRKKPIFNTPVMMSFPKDVEGVKYDMAVERSFQETSEGVNERGRKKKKTRRENGRPKKKQRSGRNNNQTVMKV</sequence>
<dbReference type="OrthoDB" id="676979at2759"/>
<protein>
    <recommendedName>
        <fullName evidence="2">ADP-ribosyl cyclase/cyclic ADP-ribose hydrolase</fullName>
        <ecNumber evidence="2">3.2.2.6</ecNumber>
    </recommendedName>
</protein>
<evidence type="ECO:0000256" key="4">
    <source>
        <dbReference type="ARBA" id="ARBA00022737"/>
    </source>
</evidence>
<dbReference type="Pfam" id="PF01582">
    <property type="entry name" value="TIR"/>
    <property type="match status" value="1"/>
</dbReference>
<reference evidence="12" key="1">
    <citation type="journal article" date="2013" name="Nat. Genet.">
        <title>The Capsella rubella genome and the genomic consequences of rapid mating system evolution.</title>
        <authorList>
            <person name="Slotte T."/>
            <person name="Hazzouri K.M."/>
            <person name="Agren J.A."/>
            <person name="Koenig D."/>
            <person name="Maumus F."/>
            <person name="Guo Y.L."/>
            <person name="Steige K."/>
            <person name="Platts A.E."/>
            <person name="Escobar J.S."/>
            <person name="Newman L.K."/>
            <person name="Wang W."/>
            <person name="Mandakova T."/>
            <person name="Vello E."/>
            <person name="Smith L.M."/>
            <person name="Henz S.R."/>
            <person name="Steffen J."/>
            <person name="Takuno S."/>
            <person name="Brandvain Y."/>
            <person name="Coop G."/>
            <person name="Andolfatto P."/>
            <person name="Hu T.T."/>
            <person name="Blanchette M."/>
            <person name="Clark R.M."/>
            <person name="Quesneville H."/>
            <person name="Nordborg M."/>
            <person name="Gaut B.S."/>
            <person name="Lysak M.A."/>
            <person name="Jenkins J."/>
            <person name="Grimwood J."/>
            <person name="Chapman J."/>
            <person name="Prochnik S."/>
            <person name="Shu S."/>
            <person name="Rokhsar D."/>
            <person name="Schmutz J."/>
            <person name="Weigel D."/>
            <person name="Wright S.I."/>
        </authorList>
    </citation>
    <scope>NUCLEOTIDE SEQUENCE [LARGE SCALE GENOMIC DNA]</scope>
    <source>
        <strain evidence="12">cv. Monte Gargano</strain>
    </source>
</reference>
<dbReference type="InterPro" id="IPR011713">
    <property type="entry name" value="Leu-rich_rpt_3"/>
</dbReference>
<dbReference type="FunFam" id="1.10.8.430:FF:000002">
    <property type="entry name" value="Disease resistance protein (TIR-NBS-LRR class)"/>
    <property type="match status" value="1"/>
</dbReference>
<evidence type="ECO:0000256" key="6">
    <source>
        <dbReference type="ARBA" id="ARBA00023027"/>
    </source>
</evidence>
<keyword evidence="7" id="KW-0539">Nucleus</keyword>
<dbReference type="InterPro" id="IPR032675">
    <property type="entry name" value="LRR_dom_sf"/>
</dbReference>
<feature type="region of interest" description="Disordered" evidence="9">
    <location>
        <begin position="1186"/>
        <end position="1228"/>
    </location>
</feature>
<keyword evidence="3" id="KW-0433">Leucine-rich repeat</keyword>
<dbReference type="GO" id="GO:0061809">
    <property type="term" value="F:NAD+ nucleosidase activity, cyclic ADP-ribose generating"/>
    <property type="evidence" value="ECO:0007669"/>
    <property type="project" value="UniProtKB-EC"/>
</dbReference>
<dbReference type="InterPro" id="IPR045344">
    <property type="entry name" value="C-JID"/>
</dbReference>
<dbReference type="GO" id="GO:0002758">
    <property type="term" value="P:innate immune response-activating signaling pathway"/>
    <property type="evidence" value="ECO:0007669"/>
    <property type="project" value="UniProtKB-ARBA"/>
</dbReference>
<evidence type="ECO:0000256" key="7">
    <source>
        <dbReference type="ARBA" id="ARBA00023242"/>
    </source>
</evidence>
<feature type="domain" description="TIR" evidence="10">
    <location>
        <begin position="26"/>
        <end position="187"/>
    </location>
</feature>
<feature type="compositionally biased region" description="Polar residues" evidence="9">
    <location>
        <begin position="1218"/>
        <end position="1228"/>
    </location>
</feature>
<dbReference type="Pfam" id="PF00931">
    <property type="entry name" value="NB-ARC"/>
    <property type="match status" value="1"/>
</dbReference>
<dbReference type="InterPro" id="IPR000157">
    <property type="entry name" value="TIR_dom"/>
</dbReference>
<dbReference type="InterPro" id="IPR002182">
    <property type="entry name" value="NB-ARC"/>
</dbReference>
<dbReference type="Pfam" id="PF20160">
    <property type="entry name" value="C-JID"/>
    <property type="match status" value="1"/>
</dbReference>
<evidence type="ECO:0000313" key="12">
    <source>
        <dbReference type="Proteomes" id="UP000029121"/>
    </source>
</evidence>
<feature type="compositionally biased region" description="Basic residues" evidence="9">
    <location>
        <begin position="1198"/>
        <end position="1217"/>
    </location>
</feature>
<dbReference type="SUPFAM" id="SSF52540">
    <property type="entry name" value="P-loop containing nucleoside triphosphate hydrolases"/>
    <property type="match status" value="1"/>
</dbReference>
<proteinExistence type="predicted"/>
<dbReference type="AlphaFoldDB" id="R0EUK1"/>
<dbReference type="SUPFAM" id="SSF52058">
    <property type="entry name" value="L domain-like"/>
    <property type="match status" value="1"/>
</dbReference>
<keyword evidence="12" id="KW-1185">Reference proteome</keyword>
<dbReference type="EC" id="3.2.2.6" evidence="2"/>
<dbReference type="EMBL" id="KB870812">
    <property type="protein sequence ID" value="EOA12802.1"/>
    <property type="molecule type" value="Genomic_DNA"/>
</dbReference>
<dbReference type="FunFam" id="3.40.50.10140:FF:000007">
    <property type="entry name" value="Disease resistance protein (TIR-NBS-LRR class)"/>
    <property type="match status" value="1"/>
</dbReference>
<evidence type="ECO:0000256" key="2">
    <source>
        <dbReference type="ARBA" id="ARBA00011982"/>
    </source>
</evidence>
<dbReference type="Proteomes" id="UP000029121">
    <property type="component" value="Unassembled WGS sequence"/>
</dbReference>
<dbReference type="PANTHER" id="PTHR11017:SF277">
    <property type="entry name" value="DISEASE RESISTANCE PROTEIN RPS4-RELATED"/>
    <property type="match status" value="1"/>
</dbReference>
<dbReference type="Gene3D" id="1.10.8.430">
    <property type="entry name" value="Helical domain of apoptotic protease-activating factors"/>
    <property type="match status" value="1"/>
</dbReference>
<dbReference type="Gene3D" id="3.80.10.10">
    <property type="entry name" value="Ribonuclease Inhibitor"/>
    <property type="match status" value="2"/>
</dbReference>
<evidence type="ECO:0000256" key="3">
    <source>
        <dbReference type="ARBA" id="ARBA00022614"/>
    </source>
</evidence>
<dbReference type="Gene3D" id="3.40.50.300">
    <property type="entry name" value="P-loop containing nucleotide triphosphate hydrolases"/>
    <property type="match status" value="1"/>
</dbReference>
<comment type="catalytic activity">
    <reaction evidence="8">
        <text>NAD(+) + H2O = ADP-D-ribose + nicotinamide + H(+)</text>
        <dbReference type="Rhea" id="RHEA:16301"/>
        <dbReference type="ChEBI" id="CHEBI:15377"/>
        <dbReference type="ChEBI" id="CHEBI:15378"/>
        <dbReference type="ChEBI" id="CHEBI:17154"/>
        <dbReference type="ChEBI" id="CHEBI:57540"/>
        <dbReference type="ChEBI" id="CHEBI:57967"/>
        <dbReference type="EC" id="3.2.2.6"/>
    </reaction>
    <physiologicalReaction direction="left-to-right" evidence="8">
        <dbReference type="Rhea" id="RHEA:16302"/>
    </physiologicalReaction>
</comment>
<evidence type="ECO:0000256" key="5">
    <source>
        <dbReference type="ARBA" id="ARBA00022801"/>
    </source>
</evidence>
<dbReference type="SUPFAM" id="SSF52200">
    <property type="entry name" value="Toll/Interleukin receptor TIR domain"/>
    <property type="match status" value="1"/>
</dbReference>
<dbReference type="KEGG" id="crb:17877303"/>